<dbReference type="Pfam" id="PF06439">
    <property type="entry name" value="3keto-disac_hyd"/>
    <property type="match status" value="1"/>
</dbReference>
<name>A0ABT8RBA0_9BACT</name>
<reference evidence="3" key="1">
    <citation type="submission" date="2023-07" db="EMBL/GenBank/DDBJ databases">
        <title>The genome sequence of Rhodocytophaga aerolata KACC 12507.</title>
        <authorList>
            <person name="Zhang X."/>
        </authorList>
    </citation>
    <scope>NUCLEOTIDE SEQUENCE</scope>
    <source>
        <strain evidence="3">KACC 12507</strain>
    </source>
</reference>
<evidence type="ECO:0000313" key="3">
    <source>
        <dbReference type="EMBL" id="MDO1447985.1"/>
    </source>
</evidence>
<dbReference type="Proteomes" id="UP001168528">
    <property type="component" value="Unassembled WGS sequence"/>
</dbReference>
<proteinExistence type="predicted"/>
<keyword evidence="4" id="KW-1185">Reference proteome</keyword>
<evidence type="ECO:0000256" key="1">
    <source>
        <dbReference type="SAM" id="SignalP"/>
    </source>
</evidence>
<feature type="signal peptide" evidence="1">
    <location>
        <begin position="1"/>
        <end position="22"/>
    </location>
</feature>
<comment type="caution">
    <text evidence="3">The sequence shown here is derived from an EMBL/GenBank/DDBJ whole genome shotgun (WGS) entry which is preliminary data.</text>
</comment>
<feature type="chain" id="PRO_5045723384" evidence="1">
    <location>
        <begin position="23"/>
        <end position="214"/>
    </location>
</feature>
<protein>
    <submittedName>
        <fullName evidence="3">DUF1080 domain-containing protein</fullName>
    </submittedName>
</protein>
<dbReference type="EMBL" id="JAUKPO010000009">
    <property type="protein sequence ID" value="MDO1447985.1"/>
    <property type="molecule type" value="Genomic_DNA"/>
</dbReference>
<sequence>MYKSIVYCAAFIVFLAFTSAKQGSPQKDWTSLFDGKTLNGWKASDNPATFKVENGTIVVEGPRAHLFYVGPVNNHNFKNFEFKAQVKTTPGSNSGMYFHTEYQDTGWPSKGYEVQVNNTHTDWRKTGSLYAVQDVKEIPAKDNEWFTQHITVQGKKVTIRVNDKVLVEYTEPDTLTRLQDKPGRWISSGTFALQGHDPKSKVYYKDIMVKVLPD</sequence>
<keyword evidence="1" id="KW-0732">Signal</keyword>
<dbReference type="RefSeq" id="WP_302038790.1">
    <property type="nucleotide sequence ID" value="NZ_JAUKPO010000009.1"/>
</dbReference>
<feature type="domain" description="3-keto-alpha-glucoside-1,2-lyase/3-keto-2-hydroxy-glucal hydratase" evidence="2">
    <location>
        <begin position="28"/>
        <end position="210"/>
    </location>
</feature>
<evidence type="ECO:0000313" key="4">
    <source>
        <dbReference type="Proteomes" id="UP001168528"/>
    </source>
</evidence>
<accession>A0ABT8RBA0</accession>
<gene>
    <name evidence="3" type="ORF">Q0590_17060</name>
</gene>
<dbReference type="Gene3D" id="2.60.120.560">
    <property type="entry name" value="Exo-inulinase, domain 1"/>
    <property type="match status" value="1"/>
</dbReference>
<evidence type="ECO:0000259" key="2">
    <source>
        <dbReference type="Pfam" id="PF06439"/>
    </source>
</evidence>
<organism evidence="3 4">
    <name type="scientific">Rhodocytophaga aerolata</name>
    <dbReference type="NCBI Taxonomy" id="455078"/>
    <lineage>
        <taxon>Bacteria</taxon>
        <taxon>Pseudomonadati</taxon>
        <taxon>Bacteroidota</taxon>
        <taxon>Cytophagia</taxon>
        <taxon>Cytophagales</taxon>
        <taxon>Rhodocytophagaceae</taxon>
        <taxon>Rhodocytophaga</taxon>
    </lineage>
</organism>
<dbReference type="InterPro" id="IPR010496">
    <property type="entry name" value="AL/BT2_dom"/>
</dbReference>